<dbReference type="GO" id="GO:0009274">
    <property type="term" value="C:peptidoglycan-based cell wall"/>
    <property type="evidence" value="ECO:0007669"/>
    <property type="project" value="InterPro"/>
</dbReference>
<protein>
    <recommendedName>
        <fullName evidence="11">Biosynthetic peptidoglycan transglycosylase</fullName>
        <ecNumber evidence="11">2.4.99.28</ecNumber>
    </recommendedName>
    <alternativeName>
        <fullName evidence="11">Glycan polymerase</fullName>
    </alternativeName>
    <alternativeName>
        <fullName evidence="11">Peptidoglycan glycosyltransferase MtgA</fullName>
        <shortName evidence="11">PGT</shortName>
    </alternativeName>
</protein>
<comment type="caution">
    <text evidence="13">The sequence shown here is derived from an EMBL/GenBank/DDBJ whole genome shotgun (WGS) entry which is preliminary data.</text>
</comment>
<keyword evidence="14" id="KW-1185">Reference proteome</keyword>
<dbReference type="EMBL" id="VHLG01000002">
    <property type="protein sequence ID" value="TPW32536.1"/>
    <property type="molecule type" value="Genomic_DNA"/>
</dbReference>
<dbReference type="GO" id="GO:0008955">
    <property type="term" value="F:peptidoglycan glycosyltransferase activity"/>
    <property type="evidence" value="ECO:0007669"/>
    <property type="project" value="UniProtKB-UniRule"/>
</dbReference>
<dbReference type="PANTHER" id="PTHR30400:SF0">
    <property type="entry name" value="BIOSYNTHETIC PEPTIDOGLYCAN TRANSGLYCOSYLASE"/>
    <property type="match status" value="1"/>
</dbReference>
<dbReference type="EC" id="2.4.99.28" evidence="11"/>
<dbReference type="GO" id="GO:0016763">
    <property type="term" value="F:pentosyltransferase activity"/>
    <property type="evidence" value="ECO:0007669"/>
    <property type="project" value="InterPro"/>
</dbReference>
<comment type="pathway">
    <text evidence="11">Cell wall biogenesis; peptidoglycan biosynthesis.</text>
</comment>
<keyword evidence="2 11" id="KW-0997">Cell inner membrane</keyword>
<dbReference type="InterPro" id="IPR011812">
    <property type="entry name" value="Pep_trsgly"/>
</dbReference>
<dbReference type="Pfam" id="PF00912">
    <property type="entry name" value="Transgly"/>
    <property type="match status" value="1"/>
</dbReference>
<evidence type="ECO:0000256" key="5">
    <source>
        <dbReference type="ARBA" id="ARBA00022692"/>
    </source>
</evidence>
<evidence type="ECO:0000313" key="14">
    <source>
        <dbReference type="Proteomes" id="UP000318801"/>
    </source>
</evidence>
<keyword evidence="10 11" id="KW-0961">Cell wall biogenesis/degradation</keyword>
<comment type="similarity">
    <text evidence="11">Belongs to the glycosyltransferase 51 family.</text>
</comment>
<keyword evidence="5 11" id="KW-0812">Transmembrane</keyword>
<evidence type="ECO:0000256" key="8">
    <source>
        <dbReference type="ARBA" id="ARBA00022989"/>
    </source>
</evidence>
<keyword evidence="6 11" id="KW-0133">Cell shape</keyword>
<evidence type="ECO:0000256" key="2">
    <source>
        <dbReference type="ARBA" id="ARBA00022519"/>
    </source>
</evidence>
<comment type="catalytic activity">
    <reaction evidence="11">
        <text>[GlcNAc-(1-&gt;4)-Mur2Ac(oyl-L-Ala-gamma-D-Glu-L-Lys-D-Ala-D-Ala)](n)-di-trans,octa-cis-undecaprenyl diphosphate + beta-D-GlcNAc-(1-&gt;4)-Mur2Ac(oyl-L-Ala-gamma-D-Glu-L-Lys-D-Ala-D-Ala)-di-trans,octa-cis-undecaprenyl diphosphate = [GlcNAc-(1-&gt;4)-Mur2Ac(oyl-L-Ala-gamma-D-Glu-L-Lys-D-Ala-D-Ala)](n+1)-di-trans,octa-cis-undecaprenyl diphosphate + di-trans,octa-cis-undecaprenyl diphosphate + H(+)</text>
        <dbReference type="Rhea" id="RHEA:23708"/>
        <dbReference type="Rhea" id="RHEA-COMP:9602"/>
        <dbReference type="Rhea" id="RHEA-COMP:9603"/>
        <dbReference type="ChEBI" id="CHEBI:15378"/>
        <dbReference type="ChEBI" id="CHEBI:58405"/>
        <dbReference type="ChEBI" id="CHEBI:60033"/>
        <dbReference type="ChEBI" id="CHEBI:78435"/>
        <dbReference type="EC" id="2.4.99.28"/>
    </reaction>
</comment>
<dbReference type="PANTHER" id="PTHR30400">
    <property type="entry name" value="MONOFUNCTIONAL BIOSYNTHETIC PEPTIDOGLYCAN TRANSGLYCOSYLASE"/>
    <property type="match status" value="1"/>
</dbReference>
<dbReference type="InterPro" id="IPR036950">
    <property type="entry name" value="PBP_transglycosylase"/>
</dbReference>
<accession>A0A506UFY1</accession>
<dbReference type="AlphaFoldDB" id="A0A506UFY1"/>
<comment type="subcellular location">
    <subcellularLocation>
        <location evidence="11">Cell inner membrane</location>
        <topology evidence="11">Single-pass membrane protein</topology>
    </subcellularLocation>
</comment>
<comment type="function">
    <text evidence="11">Peptidoglycan polymerase that catalyzes glycan chain elongation from lipid-linked precursors.</text>
</comment>
<evidence type="ECO:0000256" key="9">
    <source>
        <dbReference type="ARBA" id="ARBA00023136"/>
    </source>
</evidence>
<keyword evidence="3 11" id="KW-0328">Glycosyltransferase</keyword>
<evidence type="ECO:0000256" key="11">
    <source>
        <dbReference type="HAMAP-Rule" id="MF_00766"/>
    </source>
</evidence>
<dbReference type="Proteomes" id="UP000318801">
    <property type="component" value="Unassembled WGS sequence"/>
</dbReference>
<evidence type="ECO:0000259" key="12">
    <source>
        <dbReference type="Pfam" id="PF00912"/>
    </source>
</evidence>
<evidence type="ECO:0000256" key="4">
    <source>
        <dbReference type="ARBA" id="ARBA00022679"/>
    </source>
</evidence>
<keyword evidence="1 11" id="KW-1003">Cell membrane</keyword>
<dbReference type="OrthoDB" id="9766909at2"/>
<dbReference type="GO" id="GO:0009252">
    <property type="term" value="P:peptidoglycan biosynthetic process"/>
    <property type="evidence" value="ECO:0007669"/>
    <property type="project" value="UniProtKB-UniRule"/>
</dbReference>
<evidence type="ECO:0000256" key="1">
    <source>
        <dbReference type="ARBA" id="ARBA00022475"/>
    </source>
</evidence>
<dbReference type="GO" id="GO:0008360">
    <property type="term" value="P:regulation of cell shape"/>
    <property type="evidence" value="ECO:0007669"/>
    <property type="project" value="UniProtKB-KW"/>
</dbReference>
<keyword evidence="4 11" id="KW-0808">Transferase</keyword>
<sequence length="243" mass="27106">MAGSQAEETQPTMTSRKSRPQRLLRRLVLLLILLLLLPYVLLPLYLPAFVHPVSTPMLARLVTFQGYDRQWVAFDDIAPVLVQSVMMSEDGQFCNHHGVDWREYRAVIDQALAGEETRGASTIPMQTVKNLYLWNGRSYLRKGLELPLALAADAVWSKKRLMEIYLNIAEWGPGVYGIEAAAQNQFGIPASKLSRRQAALLAVSLPDPDGRQAAAPSAHMNALADRVERLGRKSGSYITCLYD</sequence>
<dbReference type="GO" id="GO:0071555">
    <property type="term" value="P:cell wall organization"/>
    <property type="evidence" value="ECO:0007669"/>
    <property type="project" value="UniProtKB-KW"/>
</dbReference>
<proteinExistence type="inferred from homology"/>
<feature type="domain" description="Glycosyl transferase family 51" evidence="12">
    <location>
        <begin position="65"/>
        <end position="217"/>
    </location>
</feature>
<evidence type="ECO:0000313" key="13">
    <source>
        <dbReference type="EMBL" id="TPW32536.1"/>
    </source>
</evidence>
<gene>
    <name evidence="11 13" type="primary">mtgA</name>
    <name evidence="13" type="ORF">FJU08_05975</name>
</gene>
<keyword evidence="7 11" id="KW-0573">Peptidoglycan synthesis</keyword>
<organism evidence="13 14">
    <name type="scientific">Martelella alba</name>
    <dbReference type="NCBI Taxonomy" id="2590451"/>
    <lineage>
        <taxon>Bacteria</taxon>
        <taxon>Pseudomonadati</taxon>
        <taxon>Pseudomonadota</taxon>
        <taxon>Alphaproteobacteria</taxon>
        <taxon>Hyphomicrobiales</taxon>
        <taxon>Aurantimonadaceae</taxon>
        <taxon>Martelella</taxon>
    </lineage>
</organism>
<keyword evidence="9 11" id="KW-0472">Membrane</keyword>
<dbReference type="Gene3D" id="1.10.3810.10">
    <property type="entry name" value="Biosynthetic peptidoglycan transglycosylase-like"/>
    <property type="match status" value="1"/>
</dbReference>
<dbReference type="SUPFAM" id="SSF53955">
    <property type="entry name" value="Lysozyme-like"/>
    <property type="match status" value="1"/>
</dbReference>
<feature type="transmembrane region" description="Helical" evidence="11">
    <location>
        <begin position="23"/>
        <end position="46"/>
    </location>
</feature>
<dbReference type="InterPro" id="IPR023346">
    <property type="entry name" value="Lysozyme-like_dom_sf"/>
</dbReference>
<name>A0A506UFY1_9HYPH</name>
<keyword evidence="8 11" id="KW-1133">Transmembrane helix</keyword>
<dbReference type="InterPro" id="IPR001264">
    <property type="entry name" value="Glyco_trans_51"/>
</dbReference>
<dbReference type="UniPathway" id="UPA00219"/>
<dbReference type="HAMAP" id="MF_00766">
    <property type="entry name" value="PGT_MtgA"/>
    <property type="match status" value="1"/>
</dbReference>
<evidence type="ECO:0000256" key="3">
    <source>
        <dbReference type="ARBA" id="ARBA00022676"/>
    </source>
</evidence>
<evidence type="ECO:0000256" key="6">
    <source>
        <dbReference type="ARBA" id="ARBA00022960"/>
    </source>
</evidence>
<dbReference type="GO" id="GO:0005886">
    <property type="term" value="C:plasma membrane"/>
    <property type="evidence" value="ECO:0007669"/>
    <property type="project" value="UniProtKB-SubCell"/>
</dbReference>
<evidence type="ECO:0000256" key="7">
    <source>
        <dbReference type="ARBA" id="ARBA00022984"/>
    </source>
</evidence>
<evidence type="ECO:0000256" key="10">
    <source>
        <dbReference type="ARBA" id="ARBA00023316"/>
    </source>
</evidence>
<reference evidence="13 14" key="1">
    <citation type="submission" date="2019-06" db="EMBL/GenBank/DDBJ databases">
        <authorList>
            <person name="Li M."/>
        </authorList>
    </citation>
    <scope>NUCLEOTIDE SEQUENCE [LARGE SCALE GENOMIC DNA]</scope>
    <source>
        <strain evidence="13 14">BGMRC2036</strain>
    </source>
</reference>